<reference evidence="12 13" key="1">
    <citation type="submission" date="2016-02" db="EMBL/GenBank/DDBJ databases">
        <title>Comparative genomic and transcriptomic foundation for Pichia pastoris.</title>
        <authorList>
            <person name="Love K.R."/>
            <person name="Shah K.A."/>
            <person name="Whittaker C.A."/>
            <person name="Wu J."/>
            <person name="Bartlett M.C."/>
            <person name="Ma D."/>
            <person name="Leeson R.L."/>
            <person name="Priest M."/>
            <person name="Young S.K."/>
            <person name="Love J.C."/>
        </authorList>
    </citation>
    <scope>NUCLEOTIDE SEQUENCE [LARGE SCALE GENOMIC DNA]</scope>
    <source>
        <strain evidence="12 13">ATCC 28485</strain>
    </source>
</reference>
<comment type="similarity">
    <text evidence="2">Belongs to the amino acid/polyamine transporter 2 family.</text>
</comment>
<evidence type="ECO:0000313" key="12">
    <source>
        <dbReference type="EMBL" id="ANZ75818.1"/>
    </source>
</evidence>
<feature type="transmembrane region" description="Helical" evidence="10">
    <location>
        <begin position="131"/>
        <end position="148"/>
    </location>
</feature>
<dbReference type="Pfam" id="PF01490">
    <property type="entry name" value="Aa_trans"/>
    <property type="match status" value="1"/>
</dbReference>
<evidence type="ECO:0000256" key="2">
    <source>
        <dbReference type="ARBA" id="ARBA00008066"/>
    </source>
</evidence>
<dbReference type="GO" id="GO:0005290">
    <property type="term" value="F:L-histidine transmembrane transporter activity"/>
    <property type="evidence" value="ECO:0007669"/>
    <property type="project" value="TreeGrafter"/>
</dbReference>
<evidence type="ECO:0000259" key="11">
    <source>
        <dbReference type="Pfam" id="PF01490"/>
    </source>
</evidence>
<keyword evidence="4" id="KW-0926">Vacuole</keyword>
<organism evidence="12 13">
    <name type="scientific">Komagataella pastoris</name>
    <name type="common">Yeast</name>
    <name type="synonym">Pichia pastoris</name>
    <dbReference type="NCBI Taxonomy" id="4922"/>
    <lineage>
        <taxon>Eukaryota</taxon>
        <taxon>Fungi</taxon>
        <taxon>Dikarya</taxon>
        <taxon>Ascomycota</taxon>
        <taxon>Saccharomycotina</taxon>
        <taxon>Pichiomycetes</taxon>
        <taxon>Pichiales</taxon>
        <taxon>Pichiaceae</taxon>
        <taxon>Komagataella</taxon>
    </lineage>
</organism>
<feature type="transmembrane region" description="Helical" evidence="10">
    <location>
        <begin position="384"/>
        <end position="402"/>
    </location>
</feature>
<dbReference type="GO" id="GO:0015189">
    <property type="term" value="F:L-lysine transmembrane transporter activity"/>
    <property type="evidence" value="ECO:0007669"/>
    <property type="project" value="TreeGrafter"/>
</dbReference>
<dbReference type="GO" id="GO:0005302">
    <property type="term" value="F:L-tyrosine transmembrane transporter activity"/>
    <property type="evidence" value="ECO:0007669"/>
    <property type="project" value="TreeGrafter"/>
</dbReference>
<dbReference type="PANTHER" id="PTHR22950:SF678">
    <property type="entry name" value="VACUOLAR AMINO ACID TRANSPORTER 5-RELATED"/>
    <property type="match status" value="1"/>
</dbReference>
<evidence type="ECO:0000256" key="3">
    <source>
        <dbReference type="ARBA" id="ARBA00022448"/>
    </source>
</evidence>
<evidence type="ECO:0000256" key="4">
    <source>
        <dbReference type="ARBA" id="ARBA00022554"/>
    </source>
</evidence>
<feature type="transmembrane region" description="Helical" evidence="10">
    <location>
        <begin position="233"/>
        <end position="256"/>
    </location>
</feature>
<feature type="region of interest" description="Disordered" evidence="9">
    <location>
        <begin position="322"/>
        <end position="351"/>
    </location>
</feature>
<feature type="compositionally biased region" description="Basic and acidic residues" evidence="9">
    <location>
        <begin position="327"/>
        <end position="344"/>
    </location>
</feature>
<proteinExistence type="inferred from homology"/>
<accession>A0A1B2JDI0</accession>
<evidence type="ECO:0000256" key="5">
    <source>
        <dbReference type="ARBA" id="ARBA00022692"/>
    </source>
</evidence>
<protein>
    <submittedName>
        <fullName evidence="12">BA75_02035T0</fullName>
    </submittedName>
</protein>
<feature type="transmembrane region" description="Helical" evidence="10">
    <location>
        <begin position="83"/>
        <end position="103"/>
    </location>
</feature>
<keyword evidence="13" id="KW-1185">Reference proteome</keyword>
<dbReference type="Proteomes" id="UP000094565">
    <property type="component" value="Chromosome 2"/>
</dbReference>
<evidence type="ECO:0000256" key="10">
    <source>
        <dbReference type="SAM" id="Phobius"/>
    </source>
</evidence>
<feature type="domain" description="Amino acid transporter transmembrane" evidence="11">
    <location>
        <begin position="4"/>
        <end position="468"/>
    </location>
</feature>
<evidence type="ECO:0000256" key="7">
    <source>
        <dbReference type="ARBA" id="ARBA00022989"/>
    </source>
</evidence>
<dbReference type="GO" id="GO:0000329">
    <property type="term" value="C:fungal-type vacuole membrane"/>
    <property type="evidence" value="ECO:0007669"/>
    <property type="project" value="TreeGrafter"/>
</dbReference>
<keyword evidence="3" id="KW-0813">Transport</keyword>
<dbReference type="GO" id="GO:0005313">
    <property type="term" value="F:L-glutamate transmembrane transporter activity"/>
    <property type="evidence" value="ECO:0007669"/>
    <property type="project" value="TreeGrafter"/>
</dbReference>
<keyword evidence="6" id="KW-0029">Amino-acid transport</keyword>
<evidence type="ECO:0000256" key="1">
    <source>
        <dbReference type="ARBA" id="ARBA00004128"/>
    </source>
</evidence>
<gene>
    <name evidence="12" type="primary">AVT6</name>
    <name evidence="12" type="ORF">ATY40_BA7502035</name>
</gene>
<evidence type="ECO:0000256" key="9">
    <source>
        <dbReference type="SAM" id="MobiDB-lite"/>
    </source>
</evidence>
<dbReference type="PANTHER" id="PTHR22950">
    <property type="entry name" value="AMINO ACID TRANSPORTER"/>
    <property type="match status" value="1"/>
</dbReference>
<sequence length="473" mass="51224">MTGKSSAFTASLGLLHTLIGAGILAMPYAIRASGILFGVFLIILSGLASLFGLFLQTKVSQFVTPGHASFFTVAQITYPKASILFDIAIMIKCFGVGCSYLVVIGDLMPKIVHALVKDSTLAEHPALEARNLWISLFMLIIIPLCYLRNLTSLKYASLVALSSVGYLVILVVVHLIFPDEAIIRGPVKVVGPTSITEFLGSFPIFVVSYTSQHNAFSLINELRDKSAANMNKFISIAISTAMVLYMVTGICGYLTFGDNIISNIIAMYPQNISSTVGRIAIVFLVTLSFPLQCHPCRNSLNYIIHFYQTSGKVDLNDEFDEFDDEGEERRPLTEDQDDFPKKSPEVSGISQIAQDQTDLSGANLSPTEETPSKPIAVHLSTQRLILLTTIIITLAYSIALSVTSLGLVLSIVGATGSTSISYILPGIFGYKLLGASAEATLRQRTYKYAALALVAFGITVMVICLTVVLFLNK</sequence>
<feature type="transmembrane region" description="Helical" evidence="10">
    <location>
        <begin position="35"/>
        <end position="55"/>
    </location>
</feature>
<name>A0A1B2JDI0_PICPA</name>
<dbReference type="EMBL" id="CP014585">
    <property type="protein sequence ID" value="ANZ75818.1"/>
    <property type="molecule type" value="Genomic_DNA"/>
</dbReference>
<evidence type="ECO:0000256" key="8">
    <source>
        <dbReference type="ARBA" id="ARBA00023136"/>
    </source>
</evidence>
<dbReference type="GO" id="GO:0061459">
    <property type="term" value="F:L-arginine transmembrane transporter activity"/>
    <property type="evidence" value="ECO:0007669"/>
    <property type="project" value="TreeGrafter"/>
</dbReference>
<comment type="subcellular location">
    <subcellularLocation>
        <location evidence="1">Vacuole membrane</location>
        <topology evidence="1">Multi-pass membrane protein</topology>
    </subcellularLocation>
</comment>
<feature type="transmembrane region" description="Helical" evidence="10">
    <location>
        <begin position="155"/>
        <end position="177"/>
    </location>
</feature>
<evidence type="ECO:0000313" key="13">
    <source>
        <dbReference type="Proteomes" id="UP000094565"/>
    </source>
</evidence>
<feature type="transmembrane region" description="Helical" evidence="10">
    <location>
        <begin position="448"/>
        <end position="471"/>
    </location>
</feature>
<dbReference type="OrthoDB" id="438545at2759"/>
<keyword evidence="5 10" id="KW-0812">Transmembrane</keyword>
<feature type="transmembrane region" description="Helical" evidence="10">
    <location>
        <begin position="408"/>
        <end position="428"/>
    </location>
</feature>
<dbReference type="AlphaFoldDB" id="A0A1B2JDI0"/>
<keyword evidence="8 10" id="KW-0472">Membrane</keyword>
<dbReference type="InterPro" id="IPR013057">
    <property type="entry name" value="AA_transpt_TM"/>
</dbReference>
<dbReference type="GO" id="GO:0015194">
    <property type="term" value="F:L-serine transmembrane transporter activity"/>
    <property type="evidence" value="ECO:0007669"/>
    <property type="project" value="TreeGrafter"/>
</dbReference>
<evidence type="ECO:0000256" key="6">
    <source>
        <dbReference type="ARBA" id="ARBA00022970"/>
    </source>
</evidence>
<keyword evidence="7 10" id="KW-1133">Transmembrane helix</keyword>